<organism evidence="2 13">
    <name type="scientific">Ligilactobacillus salivarius</name>
    <dbReference type="NCBI Taxonomy" id="1624"/>
    <lineage>
        <taxon>Bacteria</taxon>
        <taxon>Bacillati</taxon>
        <taxon>Bacillota</taxon>
        <taxon>Bacilli</taxon>
        <taxon>Lactobacillales</taxon>
        <taxon>Lactobacillaceae</taxon>
        <taxon>Ligilactobacillus</taxon>
    </lineage>
</organism>
<dbReference type="EMBL" id="WKKZ01000259">
    <property type="protein sequence ID" value="MSE05494.1"/>
    <property type="molecule type" value="Genomic_DNA"/>
</dbReference>
<reference evidence="10 17" key="6">
    <citation type="journal article" date="2018" name="Genome Announc.">
        <title>Fifty-Six Draft Genome Sequences of 10 Lactobacillus Species from 22 Commercial Dietary Supplements.</title>
        <authorList>
            <person name="Gangiredla J."/>
            <person name="Barnaba T.J."/>
            <person name="Mammel M.K."/>
            <person name="Lacher D.W."/>
            <person name="Elkins C.A."/>
            <person name="Lampel K.A."/>
            <person name="Whitehouse C.A."/>
            <person name="Tartera C."/>
        </authorList>
    </citation>
    <scope>NUCLEOTIDE SEQUENCE [LARGE SCALE GENOMIC DNA]</scope>
    <source>
        <strain evidence="10 17">DS11_12</strain>
    </source>
</reference>
<dbReference type="Proteomes" id="UP001231316">
    <property type="component" value="Chromosome"/>
</dbReference>
<evidence type="ECO:0000313" key="8">
    <source>
        <dbReference type="EMBL" id="OUN17862.1"/>
    </source>
</evidence>
<dbReference type="EMBL" id="NFHF01000022">
    <property type="protein sequence ID" value="OUN17862.1"/>
    <property type="molecule type" value="Genomic_DNA"/>
</dbReference>
<dbReference type="GeneID" id="89464846"/>
<evidence type="ECO:0000313" key="16">
    <source>
        <dbReference type="Proteomes" id="UP000218139"/>
    </source>
</evidence>
<dbReference type="Proteomes" id="UP000244552">
    <property type="component" value="Unassembled WGS sequence"/>
</dbReference>
<reference evidence="15" key="4">
    <citation type="submission" date="2017-04" db="EMBL/GenBank/DDBJ databases">
        <title>Function of individual gut microbiota members based on whole genome sequencing of pure cultures obtained from chicken caecum.</title>
        <authorList>
            <person name="Medvecky M."/>
            <person name="Cejkova D."/>
            <person name="Polansky O."/>
            <person name="Karasova D."/>
            <person name="Kubasova T."/>
            <person name="Cizek A."/>
            <person name="Rychlik I."/>
        </authorList>
    </citation>
    <scope>NUCLEOTIDE SEQUENCE [LARGE SCALE GENOMIC DNA]</scope>
    <source>
        <strain evidence="15">An84</strain>
    </source>
</reference>
<dbReference type="InterPro" id="IPR023130">
    <property type="entry name" value="Ta0600-like_sf"/>
</dbReference>
<reference evidence="9 16" key="2">
    <citation type="submission" date="2016-05" db="EMBL/GenBank/DDBJ databases">
        <authorList>
            <person name="Lee J.-Y."/>
            <person name="Kim E.B."/>
            <person name="Choi Y.-J."/>
        </authorList>
    </citation>
    <scope>NUCLEOTIDE SEQUENCE [LARGE SCALE GENOMIC DNA]</scope>
    <source>
        <strain evidence="9 16">KLA006</strain>
    </source>
</reference>
<evidence type="ECO:0000313" key="20">
    <source>
        <dbReference type="Proteomes" id="UP000471678"/>
    </source>
</evidence>
<dbReference type="Proteomes" id="UP000192638">
    <property type="component" value="Unassembled WGS sequence"/>
</dbReference>
<evidence type="ECO:0000313" key="9">
    <source>
        <dbReference type="EMBL" id="PAY46392.1"/>
    </source>
</evidence>
<evidence type="ECO:0000313" key="3">
    <source>
        <dbReference type="EMBL" id="MSE05494.1"/>
    </source>
</evidence>
<evidence type="ECO:0000313" key="11">
    <source>
        <dbReference type="EMBL" id="WHS17514.1"/>
    </source>
</evidence>
<reference evidence="11 21" key="9">
    <citation type="submission" date="2022-12" db="EMBL/GenBank/DDBJ databases">
        <title>Assessment of beneficial effects and identification of host adaptation-associated genes of Ligilactobacillus salivarius isolated from Meles meles.</title>
        <authorList>
            <person name="Wang Y."/>
        </authorList>
    </citation>
    <scope>NUCLEOTIDE SEQUENCE [LARGE SCALE GENOMIC DNA]</scope>
    <source>
        <strain evidence="11 21">S35</strain>
    </source>
</reference>
<dbReference type="Proteomes" id="UP000467635">
    <property type="component" value="Unassembled WGS sequence"/>
</dbReference>
<dbReference type="AlphaFoldDB" id="A0A089RTF4"/>
<dbReference type="Proteomes" id="UP000437575">
    <property type="component" value="Unassembled WGS sequence"/>
</dbReference>
<evidence type="ECO:0000313" key="13">
    <source>
        <dbReference type="Proteomes" id="UP000029488"/>
    </source>
</evidence>
<dbReference type="SUPFAM" id="SSF109797">
    <property type="entry name" value="Bacteriocin immunity protein-like"/>
    <property type="match status" value="1"/>
</dbReference>
<geneLocation type="plasmid" evidence="4">
    <name>unnamed23</name>
</geneLocation>
<dbReference type="EMBL" id="CP123971">
    <property type="protein sequence ID" value="WII28696.1"/>
    <property type="molecule type" value="Genomic_DNA"/>
</dbReference>
<dbReference type="Proteomes" id="UP000218139">
    <property type="component" value="Unassembled WGS sequence"/>
</dbReference>
<evidence type="ECO:0000313" key="7">
    <source>
        <dbReference type="EMBL" id="OQQ86524.1"/>
    </source>
</evidence>
<evidence type="ECO:0000313" key="17">
    <source>
        <dbReference type="Proteomes" id="UP000244552"/>
    </source>
</evidence>
<reference evidence="6 20" key="8">
    <citation type="journal article" date="2020" name="Food Funct.">
        <title>Screening of Lactobacillus salivarius strains from the feces of Chinese populations and the evaluation of their effects against intestinal inflammation in mice.</title>
        <authorList>
            <person name="Zhai Q."/>
            <person name="Shen X."/>
            <person name="Cen S."/>
            <person name="Zhang C."/>
            <person name="Tian F."/>
            <person name="Zhao J."/>
            <person name="Zhang H."/>
            <person name="Xue Y."/>
            <person name="Chen W."/>
        </authorList>
    </citation>
    <scope>NUCLEOTIDE SEQUENCE [LARGE SCALE GENOMIC DNA]</scope>
    <source>
        <strain evidence="6 20">FYNDL5_1.scaf</strain>
    </source>
</reference>
<dbReference type="Proteomes" id="UP001224533">
    <property type="component" value="Chromosome"/>
</dbReference>
<evidence type="ECO:0000313" key="18">
    <source>
        <dbReference type="Proteomes" id="UP000437575"/>
    </source>
</evidence>
<gene>
    <name evidence="9" type="ORF">A8C52_00875</name>
    <name evidence="8" type="ORF">B5G36_08460</name>
    <name evidence="7" type="ORF">B6U60_00590</name>
    <name evidence="10" type="ORF">DBP89_05815</name>
    <name evidence="6" type="ORF">FYL25_07800</name>
    <name evidence="5" type="ORF">GKC33_07915</name>
    <name evidence="3" type="ORF">GKC34_06600</name>
    <name evidence="4" type="ORF">GKC34_15885</name>
    <name evidence="2" type="ORF">LSJ_0138</name>
    <name evidence="11" type="ORF">O2U02_08650</name>
    <name evidence="12" type="ORF">QFE45_00670</name>
</gene>
<name>A0A089RTF4_9LACO</name>
<reference evidence="8" key="5">
    <citation type="journal article" date="2018" name="BMC Genomics">
        <title>Whole genome sequencing and function prediction of 133 gut anaerobes isolated from chicken caecum in pure cultures.</title>
        <authorList>
            <person name="Medvecky M."/>
            <person name="Cejkova D."/>
            <person name="Polansky O."/>
            <person name="Karasova D."/>
            <person name="Kubasova T."/>
            <person name="Cizek A."/>
            <person name="Rychlik I."/>
        </authorList>
    </citation>
    <scope>NUCLEOTIDE SEQUENCE</scope>
    <source>
        <strain evidence="8">An84</strain>
    </source>
</reference>
<reference evidence="2 13" key="1">
    <citation type="journal article" date="2014" name="BMC Genomics">
        <title>Unusual genome complexity in Lactobacillus salivarius JCM1046.</title>
        <authorList>
            <person name="Raftis E.J."/>
            <person name="Forde B.M."/>
            <person name="Claesson M.J."/>
            <person name="O'Toole P.W."/>
        </authorList>
    </citation>
    <scope>NUCLEOTIDE SEQUENCE [LARGE SCALE GENOMIC DNA]</scope>
    <source>
        <strain evidence="2 13">JCM1046</strain>
    </source>
</reference>
<evidence type="ECO:0000313" key="2">
    <source>
        <dbReference type="EMBL" id="AIR09902.1"/>
    </source>
</evidence>
<reference evidence="7 14" key="3">
    <citation type="submission" date="2017-03" db="EMBL/GenBank/DDBJ databases">
        <title>Phylogenomics and comparative genomics of Lactobacillus salivarius, a mammalian gut commensal.</title>
        <authorList>
            <person name="Harris H.M."/>
        </authorList>
    </citation>
    <scope>NUCLEOTIDE SEQUENCE [LARGE SCALE GENOMIC DNA]</scope>
    <source>
        <strain evidence="7 14">LMG 14477</strain>
    </source>
</reference>
<evidence type="ECO:0000313" key="15">
    <source>
        <dbReference type="Proteomes" id="UP000196255"/>
    </source>
</evidence>
<keyword evidence="1" id="KW-0079">Bacteriocin immunity</keyword>
<dbReference type="RefSeq" id="WP_003700769.1">
    <property type="nucleotide sequence ID" value="NZ_CANCWW010000005.1"/>
</dbReference>
<dbReference type="EMBL" id="QAGV01000005">
    <property type="protein sequence ID" value="PTR95945.1"/>
    <property type="molecule type" value="Genomic_DNA"/>
</dbReference>
<evidence type="ECO:0000313" key="5">
    <source>
        <dbReference type="EMBL" id="MSE08628.1"/>
    </source>
</evidence>
<dbReference type="EMBL" id="CP114509">
    <property type="protein sequence ID" value="WHS17514.1"/>
    <property type="molecule type" value="Genomic_DNA"/>
</dbReference>
<dbReference type="Gene3D" id="1.20.1440.50">
    <property type="entry name" value="Ta0600-like"/>
    <property type="match status" value="1"/>
</dbReference>
<protein>
    <submittedName>
        <fullName evidence="3">Bacteriocin immunity protein</fullName>
    </submittedName>
    <submittedName>
        <fullName evidence="9">Enterocin immunity protein</fullName>
    </submittedName>
</protein>
<dbReference type="Proteomes" id="UP000196255">
    <property type="component" value="Unassembled WGS sequence"/>
</dbReference>
<sequence>MEKVQELQRLVVELYDSFENDNRKGVEEIRQVLANVNEKYKTSSHPLAWTGRLVLYLQVNAVKKDLYLTPEQKDIIKELARIGKRTNLNYVYLSPVDDAKQFV</sequence>
<dbReference type="EMBL" id="CP007646">
    <property type="protein sequence ID" value="AIR09902.1"/>
    <property type="molecule type" value="Genomic_DNA"/>
</dbReference>
<reference evidence="12" key="10">
    <citation type="submission" date="2023-04" db="EMBL/GenBank/DDBJ databases">
        <title>Four porcine-derived lactic acid bacteria strains analyses and their evaluation as potential probiotics based on genomics.</title>
        <authorList>
            <person name="Niu D."/>
        </authorList>
    </citation>
    <scope>NUCLEOTIDE SEQUENCE</scope>
    <source>
        <strain evidence="12">ZSA5</strain>
    </source>
</reference>
<dbReference type="EMBL" id="VSUB01000009">
    <property type="protein sequence ID" value="MYY65297.1"/>
    <property type="molecule type" value="Genomic_DNA"/>
</dbReference>
<dbReference type="EMBL" id="WKKZ01001623">
    <property type="protein sequence ID" value="MSE07139.1"/>
    <property type="molecule type" value="Genomic_DNA"/>
</dbReference>
<evidence type="ECO:0000313" key="14">
    <source>
        <dbReference type="Proteomes" id="UP000192638"/>
    </source>
</evidence>
<accession>A0A089RTF4</accession>
<evidence type="ECO:0000313" key="6">
    <source>
        <dbReference type="EMBL" id="MYY65297.1"/>
    </source>
</evidence>
<dbReference type="Proteomes" id="UP000029488">
    <property type="component" value="Chromosome"/>
</dbReference>
<evidence type="ECO:0000313" key="10">
    <source>
        <dbReference type="EMBL" id="PTR95945.1"/>
    </source>
</evidence>
<evidence type="ECO:0000313" key="21">
    <source>
        <dbReference type="Proteomes" id="UP001224533"/>
    </source>
</evidence>
<dbReference type="GO" id="GO:0030153">
    <property type="term" value="P:bacteriocin immunity"/>
    <property type="evidence" value="ECO:0007669"/>
    <property type="project" value="UniProtKB-KW"/>
</dbReference>
<dbReference type="KEGG" id="lsj:LSJ_0138"/>
<reference evidence="18 19" key="7">
    <citation type="submission" date="2019-11" db="EMBL/GenBank/DDBJ databases">
        <title>Draft Genome Sequence of Plant Growth-Promoting Rhizosphere-Associated Bacteria.</title>
        <authorList>
            <person name="Vasilyev I.Y."/>
            <person name="Radchenko V."/>
            <person name="Ilnitskaya E.V."/>
        </authorList>
    </citation>
    <scope>NUCLEOTIDE SEQUENCE [LARGE SCALE GENOMIC DNA]</scope>
    <source>
        <strain evidence="5 19">VRA_01-1sq_f</strain>
        <strain evidence="3 18">VRA_1sq_f</strain>
        <plasmid evidence="4">unnamed23</plasmid>
    </source>
</reference>
<evidence type="ECO:0000256" key="1">
    <source>
        <dbReference type="ARBA" id="ARBA00023025"/>
    </source>
</evidence>
<keyword evidence="4" id="KW-0614">Plasmid</keyword>
<dbReference type="Proteomes" id="UP000471678">
    <property type="component" value="Unassembled WGS sequence"/>
</dbReference>
<dbReference type="Pfam" id="PF08951">
    <property type="entry name" value="EntA_Immun"/>
    <property type="match status" value="1"/>
</dbReference>
<dbReference type="InterPro" id="IPR015046">
    <property type="entry name" value="LciA_Immunity-like"/>
</dbReference>
<dbReference type="EMBL" id="LXZO01000090">
    <property type="protein sequence ID" value="PAY46392.1"/>
    <property type="molecule type" value="Genomic_DNA"/>
</dbReference>
<evidence type="ECO:0000313" key="19">
    <source>
        <dbReference type="Proteomes" id="UP000467635"/>
    </source>
</evidence>
<dbReference type="EMBL" id="WKKX01000357">
    <property type="protein sequence ID" value="MSE08628.1"/>
    <property type="molecule type" value="Genomic_DNA"/>
</dbReference>
<evidence type="ECO:0000313" key="12">
    <source>
        <dbReference type="EMBL" id="WII28696.1"/>
    </source>
</evidence>
<dbReference type="EMBL" id="NBEB01000008">
    <property type="protein sequence ID" value="OQQ86524.1"/>
    <property type="molecule type" value="Genomic_DNA"/>
</dbReference>
<proteinExistence type="predicted"/>
<evidence type="ECO:0000313" key="4">
    <source>
        <dbReference type="EMBL" id="MSE07139.1"/>
    </source>
</evidence>